<protein>
    <submittedName>
        <fullName evidence="1">Uncharacterized protein</fullName>
    </submittedName>
</protein>
<sequence>MKQCLPAEDLEELASALRDLHSCSNILKCALELNIPLTAQQHQKFLALLLHRPLMLTIFSDSRHGHRKWSKGKAPMFQMKF</sequence>
<dbReference type="AlphaFoldDB" id="A0A7R9PKK2"/>
<gene>
    <name evidence="1" type="ORF">TGEB3V08_LOCUS4010</name>
</gene>
<proteinExistence type="predicted"/>
<evidence type="ECO:0000313" key="1">
    <source>
        <dbReference type="EMBL" id="CAD7590147.1"/>
    </source>
</evidence>
<reference evidence="1" key="1">
    <citation type="submission" date="2020-11" db="EMBL/GenBank/DDBJ databases">
        <authorList>
            <person name="Tran Van P."/>
        </authorList>
    </citation>
    <scope>NUCLEOTIDE SEQUENCE</scope>
</reference>
<organism evidence="1">
    <name type="scientific">Timema genevievae</name>
    <name type="common">Walking stick</name>
    <dbReference type="NCBI Taxonomy" id="629358"/>
    <lineage>
        <taxon>Eukaryota</taxon>
        <taxon>Metazoa</taxon>
        <taxon>Ecdysozoa</taxon>
        <taxon>Arthropoda</taxon>
        <taxon>Hexapoda</taxon>
        <taxon>Insecta</taxon>
        <taxon>Pterygota</taxon>
        <taxon>Neoptera</taxon>
        <taxon>Polyneoptera</taxon>
        <taxon>Phasmatodea</taxon>
        <taxon>Timematodea</taxon>
        <taxon>Timematoidea</taxon>
        <taxon>Timematidae</taxon>
        <taxon>Timema</taxon>
    </lineage>
</organism>
<accession>A0A7R9PKK2</accession>
<name>A0A7R9PKK2_TIMGE</name>
<dbReference type="EMBL" id="OE840346">
    <property type="protein sequence ID" value="CAD7590147.1"/>
    <property type="molecule type" value="Genomic_DNA"/>
</dbReference>